<evidence type="ECO:0000256" key="5">
    <source>
        <dbReference type="ARBA" id="ARBA00022679"/>
    </source>
</evidence>
<dbReference type="PROSITE" id="PS50113">
    <property type="entry name" value="PAC"/>
    <property type="match status" value="1"/>
</dbReference>
<dbReference type="FunFam" id="3.30.565.10:FF:000010">
    <property type="entry name" value="Sensor histidine kinase RcsC"/>
    <property type="match status" value="1"/>
</dbReference>
<dbReference type="SMART" id="SM00448">
    <property type="entry name" value="REC"/>
    <property type="match status" value="1"/>
</dbReference>
<dbReference type="InterPro" id="IPR005467">
    <property type="entry name" value="His_kinase_dom"/>
</dbReference>
<dbReference type="CDD" id="cd16922">
    <property type="entry name" value="HATPase_EvgS-ArcB-TorS-like"/>
    <property type="match status" value="1"/>
</dbReference>
<name>A0A1Y6M854_9GAMM</name>
<dbReference type="Gene3D" id="3.30.450.20">
    <property type="entry name" value="PAS domain"/>
    <property type="match status" value="1"/>
</dbReference>
<dbReference type="Gene3D" id="1.10.287.130">
    <property type="match status" value="1"/>
</dbReference>
<dbReference type="InterPro" id="IPR035965">
    <property type="entry name" value="PAS-like_dom_sf"/>
</dbReference>
<keyword evidence="12" id="KW-0472">Membrane</keyword>
<dbReference type="CDD" id="cd17546">
    <property type="entry name" value="REC_hyHK_CKI1_RcsC-like"/>
    <property type="match status" value="1"/>
</dbReference>
<evidence type="ECO:0000259" key="16">
    <source>
        <dbReference type="PROSITE" id="PS50113"/>
    </source>
</evidence>
<feature type="domain" description="Histidine kinase" evidence="14">
    <location>
        <begin position="335"/>
        <end position="551"/>
    </location>
</feature>
<dbReference type="InterPro" id="IPR003661">
    <property type="entry name" value="HisK_dim/P_dom"/>
</dbReference>
<evidence type="ECO:0000259" key="14">
    <source>
        <dbReference type="PROSITE" id="PS50109"/>
    </source>
</evidence>
<dbReference type="InterPro" id="IPR001789">
    <property type="entry name" value="Sig_transdc_resp-reg_receiver"/>
</dbReference>
<keyword evidence="10" id="KW-1133">Transmembrane helix</keyword>
<evidence type="ECO:0000256" key="1">
    <source>
        <dbReference type="ARBA" id="ARBA00000085"/>
    </source>
</evidence>
<sequence length="694" mass="78578">MIGFDSEKLQETLLDLQRSQERENQLRIENAAILEGVSAMAGANNKRQVFNSLLAVLRKFIAFDNAIVLTRDDEASDLHVLMSTATNLDFDYWQVGNTFNRCINGECIALYSPKDVDEFKNKSPELLTICSSSLITGVKISSGDAMIILMSTEKGHFTSSCRRVLNRFRPLLERAIIDIDYRERLQSLVTARTQELTHSQQRFKDFARTVGDWFWEIDTDYNFSYISASHIANHLIDKDNIMDIFDGHDNFKQQFREQLQKNQSFEDLEWQLVIDGKDQWLSFSGTPYYNKRGLLLGYRGTAKNISIRKKRLFDLQQARQQAESANKAKSQFIAMMSHEIRTPLNAVLGLMDLLSSSGLEDEQQQWLGQMEQSAHLLLTIINDILDLSRIESGSFELFNSNINFSDSITLVKNQLQPEANKKDILLECDIDESIPEYIYADKNRIIQIMFNLIGNAIKFTNIGSVKIVATKVDNDIEVSVFDTGIGIADDALNSLFNPFHQADGSITRKYGGTGLGLTISQLLIKKMKGSISIKSELGVGSCFTIRIPILPAIIKKEQLIEIMPTKSTQPLNILLAEDSPTNQLVAKLMLERRGHKVTITNHGEEAISKLLQCHKLFDLVLMDISMPVLDGLEATKYIRKLNIDTPIVALTANAMQNDQFMYQQAGMNGFLAKPIRPEELDKMLIKYQNQSITQ</sequence>
<dbReference type="RefSeq" id="WP_087843584.1">
    <property type="nucleotide sequence ID" value="NZ_FYAK01000001.1"/>
</dbReference>
<feature type="modified residue" description="4-aspartylphosphate" evidence="13">
    <location>
        <position position="623"/>
    </location>
</feature>
<comment type="subcellular location">
    <subcellularLocation>
        <location evidence="2">Membrane</location>
    </subcellularLocation>
</comment>
<accession>A0A1Y6M854</accession>
<evidence type="ECO:0000256" key="11">
    <source>
        <dbReference type="ARBA" id="ARBA00023012"/>
    </source>
</evidence>
<evidence type="ECO:0000256" key="12">
    <source>
        <dbReference type="ARBA" id="ARBA00023136"/>
    </source>
</evidence>
<dbReference type="GO" id="GO:0016020">
    <property type="term" value="C:membrane"/>
    <property type="evidence" value="ECO:0007669"/>
    <property type="project" value="UniProtKB-SubCell"/>
</dbReference>
<keyword evidence="9" id="KW-0067">ATP-binding</keyword>
<evidence type="ECO:0000256" key="3">
    <source>
        <dbReference type="ARBA" id="ARBA00012438"/>
    </source>
</evidence>
<gene>
    <name evidence="17" type="primary">luxQ_1</name>
    <name evidence="17" type="ORF">PMAL9190_00275</name>
</gene>
<protein>
    <recommendedName>
        <fullName evidence="3">histidine kinase</fullName>
        <ecNumber evidence="3">2.7.13.3</ecNumber>
    </recommendedName>
</protein>
<dbReference type="Proteomes" id="UP000195963">
    <property type="component" value="Unassembled WGS sequence"/>
</dbReference>
<dbReference type="InterPro" id="IPR003594">
    <property type="entry name" value="HATPase_dom"/>
</dbReference>
<keyword evidence="7" id="KW-0547">Nucleotide-binding</keyword>
<dbReference type="InterPro" id="IPR004358">
    <property type="entry name" value="Sig_transdc_His_kin-like_C"/>
</dbReference>
<dbReference type="InterPro" id="IPR036097">
    <property type="entry name" value="HisK_dim/P_sf"/>
</dbReference>
<dbReference type="InterPro" id="IPR036890">
    <property type="entry name" value="HATPase_C_sf"/>
</dbReference>
<evidence type="ECO:0000313" key="17">
    <source>
        <dbReference type="EMBL" id="SMY31940.1"/>
    </source>
</evidence>
<dbReference type="Gene3D" id="3.40.50.2300">
    <property type="match status" value="1"/>
</dbReference>
<keyword evidence="11" id="KW-0902">Two-component regulatory system</keyword>
<keyword evidence="4 13" id="KW-0597">Phosphoprotein</keyword>
<dbReference type="SUPFAM" id="SSF55874">
    <property type="entry name" value="ATPase domain of HSP90 chaperone/DNA topoisomerase II/histidine kinase"/>
    <property type="match status" value="1"/>
</dbReference>
<dbReference type="PANTHER" id="PTHR45339">
    <property type="entry name" value="HYBRID SIGNAL TRANSDUCTION HISTIDINE KINASE J"/>
    <property type="match status" value="1"/>
</dbReference>
<dbReference type="SMART" id="SM00388">
    <property type="entry name" value="HisKA"/>
    <property type="match status" value="1"/>
</dbReference>
<proteinExistence type="predicted"/>
<evidence type="ECO:0000256" key="2">
    <source>
        <dbReference type="ARBA" id="ARBA00004370"/>
    </source>
</evidence>
<dbReference type="EC" id="2.7.13.3" evidence="3"/>
<dbReference type="AlphaFoldDB" id="A0A1Y6M854"/>
<evidence type="ECO:0000256" key="9">
    <source>
        <dbReference type="ARBA" id="ARBA00022840"/>
    </source>
</evidence>
<dbReference type="PROSITE" id="PS50110">
    <property type="entry name" value="RESPONSE_REGULATORY"/>
    <property type="match status" value="1"/>
</dbReference>
<dbReference type="SMART" id="SM00387">
    <property type="entry name" value="HATPase_c"/>
    <property type="match status" value="1"/>
</dbReference>
<evidence type="ECO:0000256" key="13">
    <source>
        <dbReference type="PROSITE-ProRule" id="PRU00169"/>
    </source>
</evidence>
<dbReference type="CDD" id="cd00082">
    <property type="entry name" value="HisKA"/>
    <property type="match status" value="1"/>
</dbReference>
<evidence type="ECO:0000256" key="6">
    <source>
        <dbReference type="ARBA" id="ARBA00022692"/>
    </source>
</evidence>
<evidence type="ECO:0000256" key="10">
    <source>
        <dbReference type="ARBA" id="ARBA00022989"/>
    </source>
</evidence>
<comment type="catalytic activity">
    <reaction evidence="1">
        <text>ATP + protein L-histidine = ADP + protein N-phospho-L-histidine.</text>
        <dbReference type="EC" id="2.7.13.3"/>
    </reaction>
</comment>
<keyword evidence="5 17" id="KW-0808">Transferase</keyword>
<dbReference type="FunFam" id="1.10.287.130:FF:000004">
    <property type="entry name" value="Ethylene receptor 1"/>
    <property type="match status" value="1"/>
</dbReference>
<dbReference type="SUPFAM" id="SSF55785">
    <property type="entry name" value="PYP-like sensor domain (PAS domain)"/>
    <property type="match status" value="1"/>
</dbReference>
<evidence type="ECO:0000256" key="8">
    <source>
        <dbReference type="ARBA" id="ARBA00022777"/>
    </source>
</evidence>
<evidence type="ECO:0000313" key="18">
    <source>
        <dbReference type="Proteomes" id="UP000195963"/>
    </source>
</evidence>
<dbReference type="PROSITE" id="PS50109">
    <property type="entry name" value="HIS_KIN"/>
    <property type="match status" value="1"/>
</dbReference>
<dbReference type="InterPro" id="IPR000700">
    <property type="entry name" value="PAS-assoc_C"/>
</dbReference>
<dbReference type="Pfam" id="PF00512">
    <property type="entry name" value="HisKA"/>
    <property type="match status" value="1"/>
</dbReference>
<dbReference type="EMBL" id="FYAK01000001">
    <property type="protein sequence ID" value="SMY31940.1"/>
    <property type="molecule type" value="Genomic_DNA"/>
</dbReference>
<dbReference type="SUPFAM" id="SSF52172">
    <property type="entry name" value="CheY-like"/>
    <property type="match status" value="1"/>
</dbReference>
<dbReference type="GO" id="GO:0005524">
    <property type="term" value="F:ATP binding"/>
    <property type="evidence" value="ECO:0007669"/>
    <property type="project" value="UniProtKB-KW"/>
</dbReference>
<organism evidence="17 18">
    <name type="scientific">Photobacterium malacitanum</name>
    <dbReference type="NCBI Taxonomy" id="2204294"/>
    <lineage>
        <taxon>Bacteria</taxon>
        <taxon>Pseudomonadati</taxon>
        <taxon>Pseudomonadota</taxon>
        <taxon>Gammaproteobacteria</taxon>
        <taxon>Vibrionales</taxon>
        <taxon>Vibrionaceae</taxon>
        <taxon>Photobacterium</taxon>
    </lineage>
</organism>
<evidence type="ECO:0000259" key="15">
    <source>
        <dbReference type="PROSITE" id="PS50110"/>
    </source>
</evidence>
<evidence type="ECO:0000256" key="7">
    <source>
        <dbReference type="ARBA" id="ARBA00022741"/>
    </source>
</evidence>
<dbReference type="Gene3D" id="3.30.565.10">
    <property type="entry name" value="Histidine kinase-like ATPase, C-terminal domain"/>
    <property type="match status" value="1"/>
</dbReference>
<evidence type="ECO:0000256" key="4">
    <source>
        <dbReference type="ARBA" id="ARBA00022553"/>
    </source>
</evidence>
<dbReference type="SUPFAM" id="SSF47384">
    <property type="entry name" value="Homodimeric domain of signal transducing histidine kinase"/>
    <property type="match status" value="1"/>
</dbReference>
<keyword evidence="6" id="KW-0812">Transmembrane</keyword>
<feature type="domain" description="Response regulatory" evidence="15">
    <location>
        <begin position="572"/>
        <end position="688"/>
    </location>
</feature>
<dbReference type="GO" id="GO:0000155">
    <property type="term" value="F:phosphorelay sensor kinase activity"/>
    <property type="evidence" value="ECO:0007669"/>
    <property type="project" value="InterPro"/>
</dbReference>
<dbReference type="PANTHER" id="PTHR45339:SF1">
    <property type="entry name" value="HYBRID SIGNAL TRANSDUCTION HISTIDINE KINASE J"/>
    <property type="match status" value="1"/>
</dbReference>
<keyword evidence="8 17" id="KW-0418">Kinase</keyword>
<keyword evidence="18" id="KW-1185">Reference proteome</keyword>
<dbReference type="Pfam" id="PF00072">
    <property type="entry name" value="Response_reg"/>
    <property type="match status" value="1"/>
</dbReference>
<reference evidence="18" key="1">
    <citation type="submission" date="2017-06" db="EMBL/GenBank/DDBJ databases">
        <authorList>
            <person name="Rodrigo-Torres L."/>
            <person name="Arahal R.D."/>
            <person name="Lucena T."/>
        </authorList>
    </citation>
    <scope>NUCLEOTIDE SEQUENCE [LARGE SCALE GENOMIC DNA]</scope>
    <source>
        <strain evidence="18">CECT 9190</strain>
    </source>
</reference>
<dbReference type="PRINTS" id="PR00344">
    <property type="entry name" value="BCTRLSENSOR"/>
</dbReference>
<dbReference type="InterPro" id="IPR011006">
    <property type="entry name" value="CheY-like_superfamily"/>
</dbReference>
<dbReference type="Pfam" id="PF02518">
    <property type="entry name" value="HATPase_c"/>
    <property type="match status" value="1"/>
</dbReference>
<feature type="domain" description="PAC" evidence="16">
    <location>
        <begin position="263"/>
        <end position="317"/>
    </location>
</feature>